<accession>A0A8D5FIY6</accession>
<reference evidence="2" key="1">
    <citation type="submission" date="2020-09" db="EMBL/GenBank/DDBJ databases">
        <title>Desulfogranum mesoprofundum gen. nov., sp. nov., a novel mesophilic, sulfate-reducing chemolithoautotroph isolated from a deep-sea hydrothermal vent chimney in the Suiyo Seamount.</title>
        <authorList>
            <person name="Hashimoto Y."/>
            <person name="Nakagawa S."/>
        </authorList>
    </citation>
    <scope>NUCLEOTIDE SEQUENCE</scope>
    <source>
        <strain evidence="2">KT2</strain>
    </source>
</reference>
<organism evidence="2 3">
    <name type="scientific">Desulfomarina profundi</name>
    <dbReference type="NCBI Taxonomy" id="2772557"/>
    <lineage>
        <taxon>Bacteria</taxon>
        <taxon>Pseudomonadati</taxon>
        <taxon>Thermodesulfobacteriota</taxon>
        <taxon>Desulfobulbia</taxon>
        <taxon>Desulfobulbales</taxon>
        <taxon>Desulfobulbaceae</taxon>
        <taxon>Desulfomarina</taxon>
    </lineage>
</organism>
<dbReference type="Pfam" id="PF13840">
    <property type="entry name" value="ACT_7"/>
    <property type="match status" value="1"/>
</dbReference>
<protein>
    <recommendedName>
        <fullName evidence="1">CASTOR ACT domain-containing protein</fullName>
    </recommendedName>
</protein>
<dbReference type="Proteomes" id="UP000826725">
    <property type="component" value="Chromosome"/>
</dbReference>
<name>A0A8D5FIY6_9BACT</name>
<dbReference type="AlphaFoldDB" id="A0A8D5FIY6"/>
<dbReference type="EMBL" id="AP024086">
    <property type="protein sequence ID" value="BCL61630.1"/>
    <property type="molecule type" value="Genomic_DNA"/>
</dbReference>
<gene>
    <name evidence="2" type="ORF">DGMP_23230</name>
</gene>
<sequence>MESEGLTLVVKKNTADELNLPYSGLFSYISLNVHSSLEAVGLTAAVSTRLSEHGISANIIAAYTHDHLFVPADKGDEALRLLFRFCC</sequence>
<evidence type="ECO:0000259" key="1">
    <source>
        <dbReference type="Pfam" id="PF13840"/>
    </source>
</evidence>
<dbReference type="PANTHER" id="PTHR39199">
    <property type="entry name" value="BLR5128 PROTEIN"/>
    <property type="match status" value="1"/>
</dbReference>
<dbReference type="InterPro" id="IPR027795">
    <property type="entry name" value="CASTOR_ACT_dom"/>
</dbReference>
<proteinExistence type="predicted"/>
<evidence type="ECO:0000313" key="2">
    <source>
        <dbReference type="EMBL" id="BCL61630.1"/>
    </source>
</evidence>
<keyword evidence="3" id="KW-1185">Reference proteome</keyword>
<dbReference type="KEGG" id="dbk:DGMP_23230"/>
<evidence type="ECO:0000313" key="3">
    <source>
        <dbReference type="Proteomes" id="UP000826725"/>
    </source>
</evidence>
<feature type="domain" description="CASTOR ACT" evidence="1">
    <location>
        <begin position="28"/>
        <end position="82"/>
    </location>
</feature>
<dbReference type="PANTHER" id="PTHR39199:SF1">
    <property type="entry name" value="BLR5128 PROTEIN"/>
    <property type="match status" value="1"/>
</dbReference>